<sequence length="187" mass="20827">MAEENFCSSCAKIIAIDLSTLIDQPYSRQLINYADRKTTGVQRANINGGGIALLNWEKMCFVKKDPTSSLNCSTAELPNGENVVDTIFPQTEAANKNDDDVSFYAETKDNFKHLLVLKRLDISIIKEKTNLNIENQNIEQNEGWLNMQGNKLADVTLEAKSDILNPYSSIAHEPAQYTHASQTADLT</sequence>
<proteinExistence type="predicted"/>
<evidence type="ECO:0000313" key="1">
    <source>
        <dbReference type="EMBL" id="KOX81143.1"/>
    </source>
</evidence>
<organism evidence="1 2">
    <name type="scientific">Melipona quadrifasciata</name>
    <dbReference type="NCBI Taxonomy" id="166423"/>
    <lineage>
        <taxon>Eukaryota</taxon>
        <taxon>Metazoa</taxon>
        <taxon>Ecdysozoa</taxon>
        <taxon>Arthropoda</taxon>
        <taxon>Hexapoda</taxon>
        <taxon>Insecta</taxon>
        <taxon>Pterygota</taxon>
        <taxon>Neoptera</taxon>
        <taxon>Endopterygota</taxon>
        <taxon>Hymenoptera</taxon>
        <taxon>Apocrita</taxon>
        <taxon>Aculeata</taxon>
        <taxon>Apoidea</taxon>
        <taxon>Anthophila</taxon>
        <taxon>Apidae</taxon>
        <taxon>Melipona</taxon>
    </lineage>
</organism>
<keyword evidence="2" id="KW-1185">Reference proteome</keyword>
<protein>
    <submittedName>
        <fullName evidence="1">Uncharacterized protein</fullName>
    </submittedName>
</protein>
<reference evidence="1 2" key="1">
    <citation type="submission" date="2015-07" db="EMBL/GenBank/DDBJ databases">
        <title>The genome of Melipona quadrifasciata.</title>
        <authorList>
            <person name="Pan H."/>
            <person name="Kapheim K."/>
        </authorList>
    </citation>
    <scope>NUCLEOTIDE SEQUENCE [LARGE SCALE GENOMIC DNA]</scope>
    <source>
        <strain evidence="1">0111107301</strain>
        <tissue evidence="1">Whole body</tissue>
    </source>
</reference>
<dbReference type="EMBL" id="KQ435691">
    <property type="protein sequence ID" value="KOX81143.1"/>
    <property type="molecule type" value="Genomic_DNA"/>
</dbReference>
<gene>
    <name evidence="1" type="ORF">WN51_03431</name>
</gene>
<evidence type="ECO:0000313" key="2">
    <source>
        <dbReference type="Proteomes" id="UP000053105"/>
    </source>
</evidence>
<dbReference type="AlphaFoldDB" id="A0A0M9ADL8"/>
<name>A0A0M9ADL8_9HYME</name>
<dbReference type="Proteomes" id="UP000053105">
    <property type="component" value="Unassembled WGS sequence"/>
</dbReference>
<accession>A0A0M9ADL8</accession>